<dbReference type="STRING" id="118168.MC7420_658"/>
<dbReference type="InterPro" id="IPR023095">
    <property type="entry name" value="Ade_MeTrfase_dom_2"/>
</dbReference>
<dbReference type="InterPro" id="IPR029063">
    <property type="entry name" value="SAM-dependent_MTases_sf"/>
</dbReference>
<dbReference type="PANTHER" id="PTHR30481:SF3">
    <property type="entry name" value="DNA ADENINE METHYLASE"/>
    <property type="match status" value="1"/>
</dbReference>
<dbReference type="GO" id="GO:0006298">
    <property type="term" value="P:mismatch repair"/>
    <property type="evidence" value="ECO:0007669"/>
    <property type="project" value="TreeGrafter"/>
</dbReference>
<dbReference type="GO" id="GO:0043565">
    <property type="term" value="F:sequence-specific DNA binding"/>
    <property type="evidence" value="ECO:0007669"/>
    <property type="project" value="TreeGrafter"/>
</dbReference>
<dbReference type="PANTHER" id="PTHR30481">
    <property type="entry name" value="DNA ADENINE METHYLASE"/>
    <property type="match status" value="1"/>
</dbReference>
<gene>
    <name evidence="7" type="ORF">MC7420_658</name>
</gene>
<comment type="similarity">
    <text evidence="1">Belongs to the N(4)/N(6)-methyltransferase family.</text>
</comment>
<evidence type="ECO:0000256" key="3">
    <source>
        <dbReference type="ARBA" id="ARBA00022603"/>
    </source>
</evidence>
<accession>B4VT90</accession>
<dbReference type="HOGENOM" id="CLU_063430_2_0_3"/>
<reference evidence="7 8" key="1">
    <citation type="submission" date="2008-07" db="EMBL/GenBank/DDBJ databases">
        <authorList>
            <person name="Tandeau de Marsac N."/>
            <person name="Ferriera S."/>
            <person name="Johnson J."/>
            <person name="Kravitz S."/>
            <person name="Beeson K."/>
            <person name="Sutton G."/>
            <person name="Rogers Y.-H."/>
            <person name="Friedman R."/>
            <person name="Frazier M."/>
            <person name="Venter J.C."/>
        </authorList>
    </citation>
    <scope>NUCLEOTIDE SEQUENCE [LARGE SCALE GENOMIC DNA]</scope>
    <source>
        <strain evidence="7 8">PCC 7420</strain>
    </source>
</reference>
<dbReference type="NCBIfam" id="TIGR00571">
    <property type="entry name" value="dam"/>
    <property type="match status" value="1"/>
</dbReference>
<dbReference type="EC" id="2.1.1.72" evidence="2"/>
<dbReference type="PRINTS" id="PR00505">
    <property type="entry name" value="D12N6MTFRASE"/>
</dbReference>
<keyword evidence="3 7" id="KW-0489">Methyltransferase</keyword>
<dbReference type="GO" id="GO:0009007">
    <property type="term" value="F:site-specific DNA-methyltransferase (adenine-specific) activity"/>
    <property type="evidence" value="ECO:0007669"/>
    <property type="project" value="UniProtKB-EC"/>
</dbReference>
<sequence length="301" mass="34425">MANLPHPIQYQGSKRNLASDILRFLPNKIGRLVEPFSGTAAISIAAAARQVSQKFWINDLNLPLIKLLELIIEQPDKIAYLYTKIWNEQHGNSVEHYYKIRDEFNKTNDPFLFLYLLSRCVKGSVRYNSDGLFNQSPDKRRKGTRPEKMRQNIEGVSHLLKNKCLFTALDYKDVLAKVDNTDFVYMDPPYQGVCGNRDSRYCSGISFDEFVSAIEVLNRKAIKFAISYDGKRGNKIFGKKLPEYLGLKKIQIEVGRSSQATLLGKQEITVESLYLSPTLLRDCSPEIENYILGFPKQLTLL</sequence>
<keyword evidence="5" id="KW-0949">S-adenosyl-L-methionine</keyword>
<dbReference type="InterPro" id="IPR012263">
    <property type="entry name" value="M_m6A_EcoRV"/>
</dbReference>
<evidence type="ECO:0000313" key="7">
    <source>
        <dbReference type="EMBL" id="EDX74784.1"/>
    </source>
</evidence>
<keyword evidence="4 7" id="KW-0808">Transferase</keyword>
<dbReference type="InterPro" id="IPR012327">
    <property type="entry name" value="MeTrfase_D12"/>
</dbReference>
<dbReference type="OrthoDB" id="9805629at2"/>
<proteinExistence type="inferred from homology"/>
<dbReference type="SUPFAM" id="SSF53335">
    <property type="entry name" value="S-adenosyl-L-methionine-dependent methyltransferases"/>
    <property type="match status" value="1"/>
</dbReference>
<dbReference type="AlphaFoldDB" id="B4VT90"/>
<evidence type="ECO:0000256" key="4">
    <source>
        <dbReference type="ARBA" id="ARBA00022679"/>
    </source>
</evidence>
<evidence type="ECO:0000256" key="2">
    <source>
        <dbReference type="ARBA" id="ARBA00011900"/>
    </source>
</evidence>
<dbReference type="RefSeq" id="WP_006101604.1">
    <property type="nucleotide sequence ID" value="NZ_DS989851.1"/>
</dbReference>
<dbReference type="Gene3D" id="1.10.1020.10">
    <property type="entry name" value="Adenine-specific Methyltransferase, Domain 2"/>
    <property type="match status" value="1"/>
</dbReference>
<protein>
    <recommendedName>
        <fullName evidence="2">site-specific DNA-methyltransferase (adenine-specific)</fullName>
        <ecNumber evidence="2">2.1.1.72</ecNumber>
    </recommendedName>
</protein>
<organism evidence="7 8">
    <name type="scientific">Coleofasciculus chthonoplastes PCC 7420</name>
    <dbReference type="NCBI Taxonomy" id="118168"/>
    <lineage>
        <taxon>Bacteria</taxon>
        <taxon>Bacillati</taxon>
        <taxon>Cyanobacteriota</taxon>
        <taxon>Cyanophyceae</taxon>
        <taxon>Coleofasciculales</taxon>
        <taxon>Coleofasciculaceae</taxon>
        <taxon>Coleofasciculus</taxon>
    </lineage>
</organism>
<dbReference type="PIRSF" id="PIRSF000398">
    <property type="entry name" value="M_m6A_EcoRV"/>
    <property type="match status" value="1"/>
</dbReference>
<evidence type="ECO:0000313" key="8">
    <source>
        <dbReference type="Proteomes" id="UP000003835"/>
    </source>
</evidence>
<dbReference type="GO" id="GO:0032259">
    <property type="term" value="P:methylation"/>
    <property type="evidence" value="ECO:0007669"/>
    <property type="project" value="UniProtKB-KW"/>
</dbReference>
<evidence type="ECO:0000256" key="6">
    <source>
        <dbReference type="ARBA" id="ARBA00047942"/>
    </source>
</evidence>
<dbReference type="Proteomes" id="UP000003835">
    <property type="component" value="Unassembled WGS sequence"/>
</dbReference>
<dbReference type="eggNOG" id="COG0338">
    <property type="taxonomic scope" value="Bacteria"/>
</dbReference>
<dbReference type="Pfam" id="PF02086">
    <property type="entry name" value="MethyltransfD12"/>
    <property type="match status" value="1"/>
</dbReference>
<comment type="catalytic activity">
    <reaction evidence="6">
        <text>a 2'-deoxyadenosine in DNA + S-adenosyl-L-methionine = an N(6)-methyl-2'-deoxyadenosine in DNA + S-adenosyl-L-homocysteine + H(+)</text>
        <dbReference type="Rhea" id="RHEA:15197"/>
        <dbReference type="Rhea" id="RHEA-COMP:12418"/>
        <dbReference type="Rhea" id="RHEA-COMP:12419"/>
        <dbReference type="ChEBI" id="CHEBI:15378"/>
        <dbReference type="ChEBI" id="CHEBI:57856"/>
        <dbReference type="ChEBI" id="CHEBI:59789"/>
        <dbReference type="ChEBI" id="CHEBI:90615"/>
        <dbReference type="ChEBI" id="CHEBI:90616"/>
        <dbReference type="EC" id="2.1.1.72"/>
    </reaction>
</comment>
<dbReference type="GO" id="GO:0009307">
    <property type="term" value="P:DNA restriction-modification system"/>
    <property type="evidence" value="ECO:0007669"/>
    <property type="project" value="InterPro"/>
</dbReference>
<dbReference type="EMBL" id="DS989851">
    <property type="protein sequence ID" value="EDX74784.1"/>
    <property type="molecule type" value="Genomic_DNA"/>
</dbReference>
<dbReference type="GO" id="GO:1904047">
    <property type="term" value="F:S-adenosyl-L-methionine binding"/>
    <property type="evidence" value="ECO:0007669"/>
    <property type="project" value="TreeGrafter"/>
</dbReference>
<keyword evidence="8" id="KW-1185">Reference proteome</keyword>
<evidence type="ECO:0000256" key="5">
    <source>
        <dbReference type="ARBA" id="ARBA00022691"/>
    </source>
</evidence>
<evidence type="ECO:0000256" key="1">
    <source>
        <dbReference type="ARBA" id="ARBA00006594"/>
    </source>
</evidence>
<name>B4VT90_9CYAN</name>
<dbReference type="Gene3D" id="3.40.50.150">
    <property type="entry name" value="Vaccinia Virus protein VP39"/>
    <property type="match status" value="1"/>
</dbReference>